<evidence type="ECO:0000256" key="2">
    <source>
        <dbReference type="ARBA" id="ARBA00023125"/>
    </source>
</evidence>
<dbReference type="InterPro" id="IPR011010">
    <property type="entry name" value="DNA_brk_join_enz"/>
</dbReference>
<evidence type="ECO:0000256" key="1">
    <source>
        <dbReference type="ARBA" id="ARBA00008857"/>
    </source>
</evidence>
<keyword evidence="7" id="KW-1185">Reference proteome</keyword>
<evidence type="ECO:0000259" key="5">
    <source>
        <dbReference type="PROSITE" id="PS51898"/>
    </source>
</evidence>
<organism evidence="6 7">
    <name type="scientific">Lacrimispora xylanisolvens</name>
    <dbReference type="NCBI Taxonomy" id="384636"/>
    <lineage>
        <taxon>Bacteria</taxon>
        <taxon>Bacillati</taxon>
        <taxon>Bacillota</taxon>
        <taxon>Clostridia</taxon>
        <taxon>Lachnospirales</taxon>
        <taxon>Lachnospiraceae</taxon>
        <taxon>Lacrimispora</taxon>
    </lineage>
</organism>
<dbReference type="Gene3D" id="1.10.443.10">
    <property type="entry name" value="Intergrase catalytic core"/>
    <property type="match status" value="1"/>
</dbReference>
<comment type="similarity">
    <text evidence="1">Belongs to the 'phage' integrase family.</text>
</comment>
<feature type="domain" description="Tyr recombinase" evidence="5">
    <location>
        <begin position="167"/>
        <end position="341"/>
    </location>
</feature>
<evidence type="ECO:0000313" key="6">
    <source>
        <dbReference type="EMBL" id="PPK80658.1"/>
    </source>
</evidence>
<dbReference type="InterPro" id="IPR050090">
    <property type="entry name" value="Tyrosine_recombinase_XerCD"/>
</dbReference>
<comment type="caution">
    <text evidence="6">The sequence shown here is derived from an EMBL/GenBank/DDBJ whole genome shotgun (WGS) entry which is preliminary data.</text>
</comment>
<dbReference type="AlphaFoldDB" id="A0A2S6HSJ6"/>
<reference evidence="6 7" key="1">
    <citation type="submission" date="2018-02" db="EMBL/GenBank/DDBJ databases">
        <title>Genomic Encyclopedia of Archaeal and Bacterial Type Strains, Phase II (KMG-II): from individual species to whole genera.</title>
        <authorList>
            <person name="Goeker M."/>
        </authorList>
    </citation>
    <scope>NUCLEOTIDE SEQUENCE [LARGE SCALE GENOMIC DNA]</scope>
    <source>
        <strain evidence="6 7">DSM 3808</strain>
    </source>
</reference>
<evidence type="ECO:0000256" key="3">
    <source>
        <dbReference type="ARBA" id="ARBA00023172"/>
    </source>
</evidence>
<dbReference type="PANTHER" id="PTHR30349">
    <property type="entry name" value="PHAGE INTEGRASE-RELATED"/>
    <property type="match status" value="1"/>
</dbReference>
<dbReference type="Pfam" id="PF00589">
    <property type="entry name" value="Phage_integrase"/>
    <property type="match status" value="1"/>
</dbReference>
<proteinExistence type="inferred from homology"/>
<dbReference type="PROSITE" id="PS51898">
    <property type="entry name" value="TYR_RECOMBINASE"/>
    <property type="match status" value="1"/>
</dbReference>
<evidence type="ECO:0000313" key="7">
    <source>
        <dbReference type="Proteomes" id="UP000237749"/>
    </source>
</evidence>
<dbReference type="GO" id="GO:0015074">
    <property type="term" value="P:DNA integration"/>
    <property type="evidence" value="ECO:0007669"/>
    <property type="project" value="InterPro"/>
</dbReference>
<dbReference type="OrthoDB" id="9785687at2"/>
<dbReference type="PANTHER" id="PTHR30349:SF41">
    <property type="entry name" value="INTEGRASE_RECOMBINASE PROTEIN MJ0367-RELATED"/>
    <property type="match status" value="1"/>
</dbReference>
<keyword evidence="3" id="KW-0233">DNA recombination</keyword>
<evidence type="ECO:0000256" key="4">
    <source>
        <dbReference type="SAM" id="MobiDB-lite"/>
    </source>
</evidence>
<dbReference type="InterPro" id="IPR010998">
    <property type="entry name" value="Integrase_recombinase_N"/>
</dbReference>
<dbReference type="SUPFAM" id="SSF56349">
    <property type="entry name" value="DNA breaking-rejoining enzymes"/>
    <property type="match status" value="1"/>
</dbReference>
<dbReference type="Proteomes" id="UP000237749">
    <property type="component" value="Unassembled WGS sequence"/>
</dbReference>
<dbReference type="CDD" id="cd01189">
    <property type="entry name" value="INT_ICEBs1_C_like"/>
    <property type="match status" value="1"/>
</dbReference>
<keyword evidence="2" id="KW-0238">DNA-binding</keyword>
<gene>
    <name evidence="6" type="ORF">BXY41_106248</name>
</gene>
<dbReference type="Gene3D" id="1.10.150.130">
    <property type="match status" value="1"/>
</dbReference>
<dbReference type="GO" id="GO:0003677">
    <property type="term" value="F:DNA binding"/>
    <property type="evidence" value="ECO:0007669"/>
    <property type="project" value="UniProtKB-KW"/>
</dbReference>
<protein>
    <submittedName>
        <fullName evidence="6">Integrase</fullName>
    </submittedName>
</protein>
<dbReference type="EMBL" id="PTJA01000006">
    <property type="protein sequence ID" value="PPK80658.1"/>
    <property type="molecule type" value="Genomic_DNA"/>
</dbReference>
<accession>A0A2S6HSJ6</accession>
<dbReference type="RefSeq" id="WP_104437340.1">
    <property type="nucleotide sequence ID" value="NZ_PTJA01000006.1"/>
</dbReference>
<dbReference type="InterPro" id="IPR002104">
    <property type="entry name" value="Integrase_catalytic"/>
</dbReference>
<name>A0A2S6HSJ6_9FIRM</name>
<dbReference type="InterPro" id="IPR013762">
    <property type="entry name" value="Integrase-like_cat_sf"/>
</dbReference>
<feature type="region of interest" description="Disordered" evidence="4">
    <location>
        <begin position="27"/>
        <end position="50"/>
    </location>
</feature>
<sequence length="361" mass="41114">MATAKKLPSGSWRVQIYSHTESTLLPDGSSKNKRIYKSFTSDDPSTKGKRQVEKEAALWAANKELESKSYNKTIGDMINDYCTAKSNVLSPTTINGYKSIKENMMKSISELKADRVGNDIIQQWINEISIDKSPKTVRNAHGLLVAAYDLYYPERRIRIKLPQKIKKNTYTPSDEDIKILMDHFKCDNEMLKAVCLAAFGTLRRSEICALTADDVHGCTIAVNKAMVRVSRGEWTIKTTKTVSSTREIIMPQFVIDMLPKSGKLVEVGAPDNISNRFARAIKKLKLGEIRFHDLRHYAASIMHALNVPDQYIMQRGGWSSDKTLKQVYRGTINDYEQKYVDVTIKHFESMQHEMQHKNKKA</sequence>
<dbReference type="GO" id="GO:0006310">
    <property type="term" value="P:DNA recombination"/>
    <property type="evidence" value="ECO:0007669"/>
    <property type="project" value="UniProtKB-KW"/>
</dbReference>